<evidence type="ECO:0008006" key="4">
    <source>
        <dbReference type="Google" id="ProtNLM"/>
    </source>
</evidence>
<name>A0A0Q3QQA4_AMAAE</name>
<dbReference type="Proteomes" id="UP000051836">
    <property type="component" value="Unassembled WGS sequence"/>
</dbReference>
<dbReference type="EMBL" id="LMAW01000636">
    <property type="protein sequence ID" value="KQK96059.1"/>
    <property type="molecule type" value="Genomic_DNA"/>
</dbReference>
<evidence type="ECO:0000313" key="3">
    <source>
        <dbReference type="Proteomes" id="UP000051836"/>
    </source>
</evidence>
<organism evidence="2 3">
    <name type="scientific">Amazona aestiva</name>
    <name type="common">Blue-fronted Amazon parrot</name>
    <dbReference type="NCBI Taxonomy" id="12930"/>
    <lineage>
        <taxon>Eukaryota</taxon>
        <taxon>Metazoa</taxon>
        <taxon>Chordata</taxon>
        <taxon>Craniata</taxon>
        <taxon>Vertebrata</taxon>
        <taxon>Euteleostomi</taxon>
        <taxon>Archelosauria</taxon>
        <taxon>Archosauria</taxon>
        <taxon>Dinosauria</taxon>
        <taxon>Saurischia</taxon>
        <taxon>Theropoda</taxon>
        <taxon>Coelurosauria</taxon>
        <taxon>Aves</taxon>
        <taxon>Neognathae</taxon>
        <taxon>Neoaves</taxon>
        <taxon>Telluraves</taxon>
        <taxon>Australaves</taxon>
        <taxon>Psittaciformes</taxon>
        <taxon>Psittacidae</taxon>
        <taxon>Amazona</taxon>
    </lineage>
</organism>
<evidence type="ECO:0000313" key="2">
    <source>
        <dbReference type="EMBL" id="KQK96059.1"/>
    </source>
</evidence>
<dbReference type="STRING" id="12930.A0A0Q3QQA4"/>
<dbReference type="OrthoDB" id="2984333at2759"/>
<protein>
    <recommendedName>
        <fullName evidence="4">Sodium channel protein type 2 subunit alpha</fullName>
    </recommendedName>
</protein>
<accession>A0A0Q3QQA4</accession>
<keyword evidence="3" id="KW-1185">Reference proteome</keyword>
<gene>
    <name evidence="2" type="ORF">AAES_34055</name>
</gene>
<comment type="caution">
    <text evidence="2">The sequence shown here is derived from an EMBL/GenBank/DDBJ whole genome shotgun (WGS) entry which is preliminary data.</text>
</comment>
<sequence length="180" mass="20173">MAQSVLVPPGPDSFRYFTRESLAAIEQRVNEEKAKKSKQERKDDDDEDGPKPNSDLEAGKTLPFIYGDIPPGMVSEPLEDLDPYYINKKSGGGIVFSGFQLLYLAHLPAQKVEHNFTNAALWFQLRQIMATGCAPGNVEALMAPIAIRFIVVWLDSTMCELDKGIVIIEEVQMEHEFDQI</sequence>
<feature type="region of interest" description="Disordered" evidence="1">
    <location>
        <begin position="28"/>
        <end position="59"/>
    </location>
</feature>
<dbReference type="AlphaFoldDB" id="A0A0Q3QQA4"/>
<reference evidence="2 3" key="1">
    <citation type="submission" date="2015-10" db="EMBL/GenBank/DDBJ databases">
        <authorList>
            <person name="Gilbert D.G."/>
        </authorList>
    </citation>
    <scope>NUCLEOTIDE SEQUENCE [LARGE SCALE GENOMIC DNA]</scope>
    <source>
        <strain evidence="2">FVVF132</strain>
    </source>
</reference>
<evidence type="ECO:0000256" key="1">
    <source>
        <dbReference type="SAM" id="MobiDB-lite"/>
    </source>
</evidence>
<proteinExistence type="predicted"/>